<dbReference type="Proteomes" id="UP000095003">
    <property type="component" value="Unassembled WGS sequence"/>
</dbReference>
<dbReference type="EMBL" id="MCGI01000001">
    <property type="protein sequence ID" value="ODM13730.1"/>
    <property type="molecule type" value="Genomic_DNA"/>
</dbReference>
<reference evidence="1 2" key="1">
    <citation type="submission" date="2016-07" db="EMBL/GenBank/DDBJ databases">
        <title>Characterization of isolates of Eisenbergiella tayi derived from blood cultures, using whole genome sequencing.</title>
        <authorList>
            <person name="Burdz T."/>
            <person name="Wiebe D."/>
            <person name="Huynh C."/>
            <person name="Bernard K."/>
        </authorList>
    </citation>
    <scope>NUCLEOTIDE SEQUENCE [LARGE SCALE GENOMIC DNA]</scope>
    <source>
        <strain evidence="1 2">NML 120489</strain>
    </source>
</reference>
<dbReference type="AlphaFoldDB" id="A0A1E3AYG1"/>
<gene>
    <name evidence="1" type="ORF">BEH84_01449</name>
</gene>
<proteinExistence type="predicted"/>
<dbReference type="RefSeq" id="WP_069156622.1">
    <property type="nucleotide sequence ID" value="NZ_DAWDRA010000148.1"/>
</dbReference>
<evidence type="ECO:0000313" key="2">
    <source>
        <dbReference type="Proteomes" id="UP000095003"/>
    </source>
</evidence>
<evidence type="ECO:0000313" key="1">
    <source>
        <dbReference type="EMBL" id="ODM13730.1"/>
    </source>
</evidence>
<accession>A0A1E3AYG1</accession>
<organism evidence="1 2">
    <name type="scientific">Eisenbergiella tayi</name>
    <dbReference type="NCBI Taxonomy" id="1432052"/>
    <lineage>
        <taxon>Bacteria</taxon>
        <taxon>Bacillati</taxon>
        <taxon>Bacillota</taxon>
        <taxon>Clostridia</taxon>
        <taxon>Lachnospirales</taxon>
        <taxon>Lachnospiraceae</taxon>
        <taxon>Eisenbergiella</taxon>
    </lineage>
</organism>
<sequence length="390" mass="44723">MDYQLEIKQVVDYPRCRIYREFIRSLMADKDLHVNGSSYLFYYMILCSYVNFRSSYQRMDGVSYLVGAGEWICKTSELSDWFRTRFQHQAISILEHLQKQNYISYTKLGHGNLIKFMIRGWKKHNTALDYNCPCLKDGGFFFFPVSAVHELISDGRCSEIDVILDLWIHAIYNDEQVQGSDIGPVVYFRNYTGNPLISYSDLSLRWGISKSTVSRFLNKFQEKGYLSLINFTGTHGSVIYLCSYLSTMFNISDIMIDKEEVSMIFKIPVHITDDTVSDNNTINESQIDLSEISQGSSVSNHSSSVSKIHILYVVRKTAQILAAQGVSCCECPLTQYKLSPLSDCREDIIRYSLKLGCPDMQTVYQFELTLSSEHAPEGRLTQTTVINERG</sequence>
<dbReference type="Pfam" id="PF13412">
    <property type="entry name" value="HTH_24"/>
    <property type="match status" value="1"/>
</dbReference>
<evidence type="ECO:0008006" key="3">
    <source>
        <dbReference type="Google" id="ProtNLM"/>
    </source>
</evidence>
<comment type="caution">
    <text evidence="1">The sequence shown here is derived from an EMBL/GenBank/DDBJ whole genome shotgun (WGS) entry which is preliminary data.</text>
</comment>
<dbReference type="PATRIC" id="fig|1432052.3.peg.1587"/>
<name>A0A1E3AYG1_9FIRM</name>
<protein>
    <recommendedName>
        <fullName evidence="3">MarR family transcriptional regulator</fullName>
    </recommendedName>
</protein>